<feature type="binding site" evidence="11">
    <location>
        <position position="58"/>
    </location>
    <ligand>
        <name>ATP</name>
        <dbReference type="ChEBI" id="CHEBI:30616"/>
    </ligand>
</feature>
<proteinExistence type="inferred from homology"/>
<evidence type="ECO:0000256" key="8">
    <source>
        <dbReference type="ARBA" id="ARBA00022840"/>
    </source>
</evidence>
<feature type="binding site" evidence="11">
    <location>
        <begin position="11"/>
        <end position="14"/>
    </location>
    <ligand>
        <name>ATP</name>
        <dbReference type="ChEBI" id="CHEBI:30616"/>
    </ligand>
</feature>
<dbReference type="Gene3D" id="3.40.1160.10">
    <property type="entry name" value="Acetylglutamate kinase-like"/>
    <property type="match status" value="1"/>
</dbReference>
<dbReference type="EMBL" id="SHMQ01000030">
    <property type="protein sequence ID" value="RZV37791.1"/>
    <property type="molecule type" value="Genomic_DNA"/>
</dbReference>
<accession>A0A520X9D1</accession>
<comment type="subcellular location">
    <subcellularLocation>
        <location evidence="1 11">Cytoplasm</location>
    </subcellularLocation>
</comment>
<comment type="function">
    <text evidence="11">Catalyzes the reversible phosphorylation of UMP to UDP.</text>
</comment>
<keyword evidence="7 11" id="KW-0418">Kinase</keyword>
<feature type="binding site" evidence="11">
    <location>
        <position position="169"/>
    </location>
    <ligand>
        <name>ATP</name>
        <dbReference type="ChEBI" id="CHEBI:30616"/>
    </ligand>
</feature>
<evidence type="ECO:0000256" key="11">
    <source>
        <dbReference type="HAMAP-Rule" id="MF_01220"/>
    </source>
</evidence>
<feature type="binding site" evidence="11">
    <location>
        <position position="163"/>
    </location>
    <ligand>
        <name>ATP</name>
        <dbReference type="ChEBI" id="CHEBI:30616"/>
    </ligand>
</feature>
<evidence type="ECO:0000256" key="1">
    <source>
        <dbReference type="ARBA" id="ARBA00004496"/>
    </source>
</evidence>
<gene>
    <name evidence="11" type="primary">pyrH</name>
    <name evidence="13" type="ORF">EVJ48_08265</name>
</gene>
<feature type="binding site" evidence="11">
    <location>
        <begin position="136"/>
        <end position="143"/>
    </location>
    <ligand>
        <name>UMP</name>
        <dbReference type="ChEBI" id="CHEBI:57865"/>
    </ligand>
</feature>
<dbReference type="InterPro" id="IPR011817">
    <property type="entry name" value="Uridylate_kinase"/>
</dbReference>
<keyword evidence="9 11" id="KW-0665">Pyrimidine biosynthesis</keyword>
<dbReference type="SUPFAM" id="SSF53633">
    <property type="entry name" value="Carbamate kinase-like"/>
    <property type="match status" value="1"/>
</dbReference>
<dbReference type="GO" id="GO:0005524">
    <property type="term" value="F:ATP binding"/>
    <property type="evidence" value="ECO:0007669"/>
    <property type="project" value="UniProtKB-KW"/>
</dbReference>
<feature type="binding site" evidence="11">
    <location>
        <position position="54"/>
    </location>
    <ligand>
        <name>ATP</name>
        <dbReference type="ChEBI" id="CHEBI:30616"/>
    </ligand>
</feature>
<comment type="subunit">
    <text evidence="11">Homohexamer.</text>
</comment>
<dbReference type="InterPro" id="IPR036393">
    <property type="entry name" value="AceGlu_kinase-like_sf"/>
</dbReference>
<keyword evidence="8 11" id="KW-0067">ATP-binding</keyword>
<evidence type="ECO:0000256" key="3">
    <source>
        <dbReference type="ARBA" id="ARBA00007614"/>
    </source>
</evidence>
<dbReference type="HAMAP" id="MF_01220_B">
    <property type="entry name" value="PyrH_B"/>
    <property type="match status" value="1"/>
</dbReference>
<dbReference type="PIRSF" id="PIRSF005650">
    <property type="entry name" value="Uridylate_kin"/>
    <property type="match status" value="1"/>
</dbReference>
<organism evidence="13 14">
    <name type="scientific">Candidatus Acidulodesulfobacterium acidiphilum</name>
    <dbReference type="NCBI Taxonomy" id="2597224"/>
    <lineage>
        <taxon>Bacteria</taxon>
        <taxon>Deltaproteobacteria</taxon>
        <taxon>Candidatus Acidulodesulfobacterales</taxon>
        <taxon>Candidatus Acidulodesulfobacterium</taxon>
    </lineage>
</organism>
<keyword evidence="4 11" id="KW-0963">Cytoplasm</keyword>
<protein>
    <recommendedName>
        <fullName evidence="11">Uridylate kinase</fullName>
        <shortName evidence="11">UK</shortName>
        <ecNumber evidence="11">2.7.4.22</ecNumber>
    </recommendedName>
    <alternativeName>
        <fullName evidence="11">Uridine monophosphate kinase</fullName>
        <shortName evidence="11">UMP kinase</shortName>
        <shortName evidence="11">UMPK</shortName>
    </alternativeName>
</protein>
<evidence type="ECO:0000256" key="4">
    <source>
        <dbReference type="ARBA" id="ARBA00022490"/>
    </source>
</evidence>
<feature type="binding site" evidence="11">
    <location>
        <position position="53"/>
    </location>
    <ligand>
        <name>UMP</name>
        <dbReference type="ChEBI" id="CHEBI:57865"/>
    </ligand>
</feature>
<comment type="catalytic activity">
    <reaction evidence="10 11">
        <text>UMP + ATP = UDP + ADP</text>
        <dbReference type="Rhea" id="RHEA:24400"/>
        <dbReference type="ChEBI" id="CHEBI:30616"/>
        <dbReference type="ChEBI" id="CHEBI:57865"/>
        <dbReference type="ChEBI" id="CHEBI:58223"/>
        <dbReference type="ChEBI" id="CHEBI:456216"/>
        <dbReference type="EC" id="2.7.4.22"/>
    </reaction>
</comment>
<dbReference type="Proteomes" id="UP000322454">
    <property type="component" value="Unassembled WGS sequence"/>
</dbReference>
<feature type="domain" description="Aspartate/glutamate/uridylate kinase" evidence="12">
    <location>
        <begin position="6"/>
        <end position="217"/>
    </location>
</feature>
<name>A0A520X9D1_9DELT</name>
<dbReference type="InterPro" id="IPR001048">
    <property type="entry name" value="Asp/Glu/Uridylate_kinase"/>
</dbReference>
<evidence type="ECO:0000256" key="2">
    <source>
        <dbReference type="ARBA" id="ARBA00004791"/>
    </source>
</evidence>
<dbReference type="GO" id="GO:0044210">
    <property type="term" value="P:'de novo' CTP biosynthetic process"/>
    <property type="evidence" value="ECO:0007669"/>
    <property type="project" value="UniProtKB-UniRule"/>
</dbReference>
<dbReference type="EC" id="2.7.4.22" evidence="11"/>
<evidence type="ECO:0000256" key="5">
    <source>
        <dbReference type="ARBA" id="ARBA00022679"/>
    </source>
</evidence>
<dbReference type="InterPro" id="IPR015963">
    <property type="entry name" value="Uridylate_kinase_bac"/>
</dbReference>
<evidence type="ECO:0000256" key="7">
    <source>
        <dbReference type="ARBA" id="ARBA00022777"/>
    </source>
</evidence>
<dbReference type="PANTHER" id="PTHR42833:SF4">
    <property type="entry name" value="URIDYLATE KINASE PUMPKIN, CHLOROPLASTIC"/>
    <property type="match status" value="1"/>
</dbReference>
<reference evidence="13 14" key="1">
    <citation type="submission" date="2019-01" db="EMBL/GenBank/DDBJ databases">
        <title>Insights into ecological role of a new deltaproteobacterial order Candidatus Sinidesulfobacterales (Sva0485) by metagenomics and metatranscriptomics.</title>
        <authorList>
            <person name="Tan S."/>
            <person name="Liu J."/>
            <person name="Fang Y."/>
            <person name="Hedlund B."/>
            <person name="Lian Z.-H."/>
            <person name="Huang L.-Y."/>
            <person name="Li J.-T."/>
            <person name="Huang L.-N."/>
            <person name="Li W.-J."/>
            <person name="Jiang H.-C."/>
            <person name="Dong H.-L."/>
            <person name="Shu W.-S."/>
        </authorList>
    </citation>
    <scope>NUCLEOTIDE SEQUENCE [LARGE SCALE GENOMIC DNA]</scope>
    <source>
        <strain evidence="13">AP4</strain>
    </source>
</reference>
<evidence type="ECO:0000313" key="14">
    <source>
        <dbReference type="Proteomes" id="UP000322454"/>
    </source>
</evidence>
<evidence type="ECO:0000313" key="13">
    <source>
        <dbReference type="EMBL" id="RZV37791.1"/>
    </source>
</evidence>
<dbReference type="GO" id="GO:0033862">
    <property type="term" value="F:UMP kinase activity"/>
    <property type="evidence" value="ECO:0007669"/>
    <property type="project" value="UniProtKB-EC"/>
</dbReference>
<dbReference type="AlphaFoldDB" id="A0A520X9D1"/>
<dbReference type="Pfam" id="PF00696">
    <property type="entry name" value="AA_kinase"/>
    <property type="match status" value="1"/>
</dbReference>
<dbReference type="UniPathway" id="UPA00159">
    <property type="reaction ID" value="UER00275"/>
</dbReference>
<sequence>MGLNYKRILLKVSGEALAGESKCGIDPEIINFVSQEIKSVVSEGAEIAVVIGGGNIFRGFGSSSKDLGIERTQGDYMGMLATVINALALQASLEDNGVISRVQTAIAMQQVAEPYIRRRALRHLEKKRVVIFAAGTGNPYFTTDTAASLRAMEIHADVILKATKIDGVYTEDPMINKQAVKFDSLTYIDVLNKNLKVMDSTSISLCMDNALPIVVFNLLGKGNLLKVVKGESIGTIISKANI</sequence>
<comment type="similarity">
    <text evidence="3 11">Belongs to the UMP kinase family.</text>
</comment>
<keyword evidence="6 11" id="KW-0547">Nucleotide-binding</keyword>
<dbReference type="FunFam" id="3.40.1160.10:FF:000001">
    <property type="entry name" value="Uridylate kinase"/>
    <property type="match status" value="1"/>
</dbReference>
<keyword evidence="5 11" id="KW-0808">Transferase</keyword>
<evidence type="ECO:0000256" key="9">
    <source>
        <dbReference type="ARBA" id="ARBA00022975"/>
    </source>
</evidence>
<dbReference type="GO" id="GO:0006225">
    <property type="term" value="P:UDP biosynthetic process"/>
    <property type="evidence" value="ECO:0007669"/>
    <property type="project" value="TreeGrafter"/>
</dbReference>
<dbReference type="NCBIfam" id="TIGR02075">
    <property type="entry name" value="pyrH_bact"/>
    <property type="match status" value="1"/>
</dbReference>
<feature type="binding site" evidence="11">
    <location>
        <position position="172"/>
    </location>
    <ligand>
        <name>ATP</name>
        <dbReference type="ChEBI" id="CHEBI:30616"/>
    </ligand>
</feature>
<comment type="activity regulation">
    <text evidence="11">Inhibited by UTP.</text>
</comment>
<evidence type="ECO:0000259" key="12">
    <source>
        <dbReference type="Pfam" id="PF00696"/>
    </source>
</evidence>
<evidence type="ECO:0000256" key="10">
    <source>
        <dbReference type="ARBA" id="ARBA00047767"/>
    </source>
</evidence>
<comment type="caution">
    <text evidence="13">The sequence shown here is derived from an EMBL/GenBank/DDBJ whole genome shotgun (WGS) entry which is preliminary data.</text>
</comment>
<comment type="caution">
    <text evidence="11">Lacks conserved residue(s) required for the propagation of feature annotation.</text>
</comment>
<dbReference type="GO" id="GO:0005737">
    <property type="term" value="C:cytoplasm"/>
    <property type="evidence" value="ECO:0007669"/>
    <property type="project" value="UniProtKB-SubCell"/>
</dbReference>
<dbReference type="CDD" id="cd04254">
    <property type="entry name" value="AAK_UMPK-PyrH-Ec"/>
    <property type="match status" value="1"/>
</dbReference>
<dbReference type="PANTHER" id="PTHR42833">
    <property type="entry name" value="URIDYLATE KINASE"/>
    <property type="match status" value="1"/>
</dbReference>
<comment type="pathway">
    <text evidence="2 11">Pyrimidine metabolism; CTP biosynthesis via de novo pathway; UDP from UMP (UMPK route): step 1/1.</text>
</comment>
<feature type="binding site" evidence="11">
    <location>
        <position position="75"/>
    </location>
    <ligand>
        <name>UMP</name>
        <dbReference type="ChEBI" id="CHEBI:57865"/>
    </ligand>
</feature>
<evidence type="ECO:0000256" key="6">
    <source>
        <dbReference type="ARBA" id="ARBA00022741"/>
    </source>
</evidence>